<dbReference type="Proteomes" id="UP000553632">
    <property type="component" value="Unassembled WGS sequence"/>
</dbReference>
<organism evidence="2 3">
    <name type="scientific">Perkinsus olseni</name>
    <name type="common">Perkinsus atlanticus</name>
    <dbReference type="NCBI Taxonomy" id="32597"/>
    <lineage>
        <taxon>Eukaryota</taxon>
        <taxon>Sar</taxon>
        <taxon>Alveolata</taxon>
        <taxon>Perkinsozoa</taxon>
        <taxon>Perkinsea</taxon>
        <taxon>Perkinsida</taxon>
        <taxon>Perkinsidae</taxon>
        <taxon>Perkinsus</taxon>
    </lineage>
</organism>
<gene>
    <name evidence="2" type="ORF">FOZ63_016005</name>
</gene>
<keyword evidence="3" id="KW-1185">Reference proteome</keyword>
<comment type="caution">
    <text evidence="2">The sequence shown here is derived from an EMBL/GenBank/DDBJ whole genome shotgun (WGS) entry which is preliminary data.</text>
</comment>
<dbReference type="AlphaFoldDB" id="A0A7J6S270"/>
<evidence type="ECO:0000313" key="2">
    <source>
        <dbReference type="EMBL" id="KAF4727029.1"/>
    </source>
</evidence>
<feature type="region of interest" description="Disordered" evidence="1">
    <location>
        <begin position="1"/>
        <end position="32"/>
    </location>
</feature>
<protein>
    <submittedName>
        <fullName evidence="2">Uncharacterized protein</fullName>
    </submittedName>
</protein>
<feature type="non-terminal residue" evidence="2">
    <location>
        <position position="116"/>
    </location>
</feature>
<proteinExistence type="predicted"/>
<accession>A0A7J6S270</accession>
<name>A0A7J6S270_PEROL</name>
<sequence>HVEKEELHCLGPPSQSNTSSSVVGGPASTRTGADALLMHSGSNVVVTGEEERVGCGTSKRAHGDVGCGRVGGPCNHARNSQSLASVGNQVTLTRESVKLATSDAVTANGVLALMGK</sequence>
<evidence type="ECO:0000256" key="1">
    <source>
        <dbReference type="SAM" id="MobiDB-lite"/>
    </source>
</evidence>
<reference evidence="2 3" key="1">
    <citation type="submission" date="2020-04" db="EMBL/GenBank/DDBJ databases">
        <title>Perkinsus olseni comparative genomics.</title>
        <authorList>
            <person name="Bogema D.R."/>
        </authorList>
    </citation>
    <scope>NUCLEOTIDE SEQUENCE [LARGE SCALE GENOMIC DNA]</scope>
    <source>
        <strain evidence="2 3">ATCC PRA-207</strain>
    </source>
</reference>
<dbReference type="EMBL" id="JABANO010021312">
    <property type="protein sequence ID" value="KAF4727029.1"/>
    <property type="molecule type" value="Genomic_DNA"/>
</dbReference>
<feature type="compositionally biased region" description="Polar residues" evidence="1">
    <location>
        <begin position="13"/>
        <end position="22"/>
    </location>
</feature>
<evidence type="ECO:0000313" key="3">
    <source>
        <dbReference type="Proteomes" id="UP000553632"/>
    </source>
</evidence>
<feature type="non-terminal residue" evidence="2">
    <location>
        <position position="1"/>
    </location>
</feature>